<reference evidence="26" key="1">
    <citation type="submission" date="2022-03" db="EMBL/GenBank/DDBJ databases">
        <authorList>
            <person name="Tunstrom K."/>
        </authorList>
    </citation>
    <scope>NUCLEOTIDE SEQUENCE</scope>
</reference>
<evidence type="ECO:0000256" key="16">
    <source>
        <dbReference type="ARBA" id="ARBA00043760"/>
    </source>
</evidence>
<keyword evidence="27" id="KW-1185">Reference proteome</keyword>
<evidence type="ECO:0000256" key="4">
    <source>
        <dbReference type="ARBA" id="ARBA00013015"/>
    </source>
</evidence>
<dbReference type="GO" id="GO:0005634">
    <property type="term" value="C:nucleus"/>
    <property type="evidence" value="ECO:0007669"/>
    <property type="project" value="TreeGrafter"/>
</dbReference>
<dbReference type="Pfam" id="PF22784">
    <property type="entry name" value="PTP-SAK"/>
    <property type="match status" value="1"/>
</dbReference>
<evidence type="ECO:0000313" key="26">
    <source>
        <dbReference type="EMBL" id="CAH2093243.1"/>
    </source>
</evidence>
<keyword evidence="8" id="KW-0378">Hydrolase</keyword>
<keyword evidence="7" id="KW-0963">Cytoplasm</keyword>
<comment type="catalytic activity">
    <reaction evidence="15">
        <text>1D-myo-inositol 1,3,4,5-tetrakisphosphate + H2O = 1D-myo-inositol 1,4,5-trisphosphate + phosphate</text>
        <dbReference type="Rhea" id="RHEA:77155"/>
        <dbReference type="ChEBI" id="CHEBI:15377"/>
        <dbReference type="ChEBI" id="CHEBI:43474"/>
        <dbReference type="ChEBI" id="CHEBI:57895"/>
        <dbReference type="ChEBI" id="CHEBI:203600"/>
    </reaction>
    <physiologicalReaction direction="left-to-right" evidence="15">
        <dbReference type="Rhea" id="RHEA:77156"/>
    </physiologicalReaction>
</comment>
<dbReference type="PROSITE" id="PS51181">
    <property type="entry name" value="PPASE_TENSIN"/>
    <property type="match status" value="1"/>
</dbReference>
<dbReference type="PANTHER" id="PTHR12305:SF81">
    <property type="entry name" value="PHOSPHATIDYLINOSITOL 3,4,5-TRISPHOSPHATE 3-PHOSPHATASE AND DUAL-SPECIFICITY PROTEIN PHOSPHATASE PTEN"/>
    <property type="match status" value="1"/>
</dbReference>
<evidence type="ECO:0000256" key="22">
    <source>
        <dbReference type="SAM" id="MobiDB-lite"/>
    </source>
</evidence>
<dbReference type="InterPro" id="IPR003595">
    <property type="entry name" value="Tyr_Pase_cat"/>
</dbReference>
<evidence type="ECO:0000256" key="17">
    <source>
        <dbReference type="ARBA" id="ARBA00043762"/>
    </source>
</evidence>
<name>A0AAU9U5A4_EUPED</name>
<dbReference type="SMART" id="SM01326">
    <property type="entry name" value="PTEN_C2"/>
    <property type="match status" value="1"/>
</dbReference>
<evidence type="ECO:0000256" key="1">
    <source>
        <dbReference type="ARBA" id="ARBA00004487"/>
    </source>
</evidence>
<proteinExistence type="inferred from homology"/>
<evidence type="ECO:0000259" key="23">
    <source>
        <dbReference type="PROSITE" id="PS50056"/>
    </source>
</evidence>
<comment type="catalytic activity">
    <reaction evidence="16">
        <text>a 1,2-diacyl-sn-glycero-3-phospho-(1D-myo-inositol-3,4,5-trisphosphate) + H2O = a 1,2-diacyl-sn-glycero-3-phospho-(1D-myo-inositol-4,5-bisphosphate) + phosphate</text>
        <dbReference type="Rhea" id="RHEA:25017"/>
        <dbReference type="ChEBI" id="CHEBI:15377"/>
        <dbReference type="ChEBI" id="CHEBI:43474"/>
        <dbReference type="ChEBI" id="CHEBI:57836"/>
        <dbReference type="ChEBI" id="CHEBI:58456"/>
        <dbReference type="EC" id="3.1.3.67"/>
    </reaction>
    <physiologicalReaction direction="left-to-right" evidence="16">
        <dbReference type="Rhea" id="RHEA:25018"/>
    </physiologicalReaction>
</comment>
<evidence type="ECO:0000259" key="25">
    <source>
        <dbReference type="PROSITE" id="PS51182"/>
    </source>
</evidence>
<dbReference type="GO" id="GO:0004722">
    <property type="term" value="F:protein serine/threonine phosphatase activity"/>
    <property type="evidence" value="ECO:0007669"/>
    <property type="project" value="UniProtKB-EC"/>
</dbReference>
<dbReference type="InterPro" id="IPR000387">
    <property type="entry name" value="Tyr_Pase_dom"/>
</dbReference>
<keyword evidence="10" id="KW-0443">Lipid metabolism</keyword>
<evidence type="ECO:0000256" key="5">
    <source>
        <dbReference type="ARBA" id="ARBA00013064"/>
    </source>
</evidence>
<dbReference type="GO" id="GO:0051896">
    <property type="term" value="P:regulation of phosphatidylinositol 3-kinase/protein kinase B signal transduction"/>
    <property type="evidence" value="ECO:0007669"/>
    <property type="project" value="TreeGrafter"/>
</dbReference>
<dbReference type="GO" id="GO:0005829">
    <property type="term" value="C:cytosol"/>
    <property type="evidence" value="ECO:0007669"/>
    <property type="project" value="TreeGrafter"/>
</dbReference>
<comment type="caution">
    <text evidence="26">The sequence shown here is derived from an EMBL/GenBank/DDBJ whole genome shotgun (WGS) entry which is preliminary data.</text>
</comment>
<comment type="catalytic activity">
    <reaction evidence="12">
        <text>1,2-dihexadecanoyl-sn-glycero-3-phospho-(1D-myo-inositol-3,4,5-trisphosphate) + H2O = 1,2-dihexadecanoyl-sn-glycero-3-phospho-(1D-myo-inositol-4,5-bisphosphate) + phosphate</text>
        <dbReference type="Rhea" id="RHEA:43560"/>
        <dbReference type="ChEBI" id="CHEBI:15377"/>
        <dbReference type="ChEBI" id="CHEBI:43474"/>
        <dbReference type="ChEBI" id="CHEBI:83420"/>
        <dbReference type="ChEBI" id="CHEBI:83423"/>
    </reaction>
    <physiologicalReaction direction="left-to-right" evidence="12">
        <dbReference type="Rhea" id="RHEA:43561"/>
    </physiologicalReaction>
</comment>
<dbReference type="GO" id="GO:0048870">
    <property type="term" value="P:cell motility"/>
    <property type="evidence" value="ECO:0007669"/>
    <property type="project" value="TreeGrafter"/>
</dbReference>
<dbReference type="GO" id="GO:0004725">
    <property type="term" value="F:protein tyrosine phosphatase activity"/>
    <property type="evidence" value="ECO:0007669"/>
    <property type="project" value="UniProtKB-EC"/>
</dbReference>
<dbReference type="InterPro" id="IPR029023">
    <property type="entry name" value="Tensin_phosphatase"/>
</dbReference>
<dbReference type="CDD" id="cd14509">
    <property type="entry name" value="PTP_PTEN"/>
    <property type="match status" value="1"/>
</dbReference>
<feature type="compositionally biased region" description="Polar residues" evidence="22">
    <location>
        <begin position="344"/>
        <end position="355"/>
    </location>
</feature>
<dbReference type="AlphaFoldDB" id="A0AAU9U5A4"/>
<comment type="catalytic activity">
    <reaction evidence="13">
        <text>1,2-dioctanoyl-sn-glycero-3-phospho-(1D-myo-inositol-3,4,5-trisphosphate) + H2O = 1,2-dioctanoyl-sn-glycero-3-phospho-(1D-myo-inositol-4,5-bisphosphate) + phosphate</text>
        <dbReference type="Rhea" id="RHEA:43552"/>
        <dbReference type="ChEBI" id="CHEBI:15377"/>
        <dbReference type="ChEBI" id="CHEBI:43474"/>
        <dbReference type="ChEBI" id="CHEBI:83416"/>
        <dbReference type="ChEBI" id="CHEBI:83419"/>
    </reaction>
    <physiologicalReaction direction="left-to-right" evidence="13">
        <dbReference type="Rhea" id="RHEA:43553"/>
    </physiologicalReaction>
</comment>
<dbReference type="SMART" id="SM00404">
    <property type="entry name" value="PTPc_motif"/>
    <property type="match status" value="1"/>
</dbReference>
<sequence length="710" mass="81982">MGFPAEKLEGVYRNHIDEVYRFLEQMHKDHYKIYNLCAERSYDASKFHKRVERFAFEDHAPPKIEQIRPFCENVHEWLNEDSRNVAAVHCKAGKGRTGTMVCCYLLYSGQKATADEALKYYGIKRAHDEKGVTIPSQRRYVEYFAALVRDGLSYRATRVHVRELLISPPPALTGLQATLELSVSQNWAQLSIQIRHYNDLSRSRKLRNRPHRAVRRVSVVSALRAGQVEPQFKAPLGELRRHEGAARVSLAACTPLQGDVRVDVYYKPKMMMRKERLFHFWFNTFFVTACVGATPVPAPHDSPNLETFKLTLDKWQLDDAHKDKQHKLYSPDFKVELIIQKQPESSTFSTQSLRAPSTPSTASSCSDADEHWDSGEHPQTPPHDTPTPPTPHSHPTPTPLYTPQHDPHKAPEYPSNETCSQPAHDPHTSATPLSYYDRNLCMDSDHYSIDIPGRMLCNKLLSTERQDPVAMYDRDGRDQRCDANGAVYENVQYPDNTFYPKNITNDTHGNFDNLYLAKTDQHTDTTKQNNLNPKPVNRNFNSKLDYSLNSSKSHQCKNSFNNGSKRLIDETLYMNTPEYTIESDLYVNKHNYPVNSDLYTNRMEYSIKSDVYLEKQNYSDDTVFLNKPEFPIDPNMYSHEPEYRVKTENPPEYQVDNTDSSKTDFDRKDKKCKDTLCKPRLSLGDIRASWREFSGKFGESRKKKHRDDCQ</sequence>
<dbReference type="EC" id="3.1.3.67" evidence="4"/>
<feature type="region of interest" description="Disordered" evidence="22">
    <location>
        <begin position="344"/>
        <end position="426"/>
    </location>
</feature>
<feature type="compositionally biased region" description="Pro residues" evidence="22">
    <location>
        <begin position="379"/>
        <end position="400"/>
    </location>
</feature>
<comment type="catalytic activity">
    <reaction evidence="19">
        <text>O-phospho-L-seryl-[protein] + H2O = L-seryl-[protein] + phosphate</text>
        <dbReference type="Rhea" id="RHEA:20629"/>
        <dbReference type="Rhea" id="RHEA-COMP:9863"/>
        <dbReference type="Rhea" id="RHEA-COMP:11604"/>
        <dbReference type="ChEBI" id="CHEBI:15377"/>
        <dbReference type="ChEBI" id="CHEBI:29999"/>
        <dbReference type="ChEBI" id="CHEBI:43474"/>
        <dbReference type="ChEBI" id="CHEBI:83421"/>
        <dbReference type="EC" id="3.1.3.16"/>
    </reaction>
    <physiologicalReaction direction="left-to-right" evidence="19">
        <dbReference type="Rhea" id="RHEA:20630"/>
    </physiologicalReaction>
</comment>
<dbReference type="GO" id="GO:0046856">
    <property type="term" value="P:phosphatidylinositol dephosphorylation"/>
    <property type="evidence" value="ECO:0007669"/>
    <property type="project" value="TreeGrafter"/>
</dbReference>
<evidence type="ECO:0000256" key="7">
    <source>
        <dbReference type="ARBA" id="ARBA00022490"/>
    </source>
</evidence>
<feature type="region of interest" description="Disordered" evidence="22">
    <location>
        <begin position="646"/>
        <end position="668"/>
    </location>
</feature>
<evidence type="ECO:0000256" key="14">
    <source>
        <dbReference type="ARBA" id="ARBA00034338"/>
    </source>
</evidence>
<protein>
    <recommendedName>
        <fullName evidence="14">Phosphatidylinositol 3,4,5-trisphosphate 3-phosphatase and dual-specificity protein phosphatase PTEN</fullName>
        <ecNumber evidence="6">3.1.3.16</ecNumber>
        <ecNumber evidence="5">3.1.3.48</ecNumber>
        <ecNumber evidence="4">3.1.3.67</ecNumber>
    </recommendedName>
    <alternativeName>
        <fullName evidence="18">Inositol polyphosphate 3-phosphatase</fullName>
    </alternativeName>
</protein>
<comment type="catalytic activity">
    <reaction evidence="20">
        <text>O-phospho-L-threonyl-[protein] + H2O = L-threonyl-[protein] + phosphate</text>
        <dbReference type="Rhea" id="RHEA:47004"/>
        <dbReference type="Rhea" id="RHEA-COMP:11060"/>
        <dbReference type="Rhea" id="RHEA-COMP:11605"/>
        <dbReference type="ChEBI" id="CHEBI:15377"/>
        <dbReference type="ChEBI" id="CHEBI:30013"/>
        <dbReference type="ChEBI" id="CHEBI:43474"/>
        <dbReference type="ChEBI" id="CHEBI:61977"/>
        <dbReference type="EC" id="3.1.3.16"/>
    </reaction>
    <physiologicalReaction direction="left-to-right" evidence="20">
        <dbReference type="Rhea" id="RHEA:47005"/>
    </physiologicalReaction>
</comment>
<comment type="catalytic activity">
    <reaction evidence="17">
        <text>1D-myo-inositol 1,3,4,5,6-pentakisphosphate + H2O = 1D-myo-inositol 1,4,5,6-tetrakisphosphate + phosphate</text>
        <dbReference type="Rhea" id="RHEA:77143"/>
        <dbReference type="ChEBI" id="CHEBI:15377"/>
        <dbReference type="ChEBI" id="CHEBI:43474"/>
        <dbReference type="ChEBI" id="CHEBI:57627"/>
        <dbReference type="ChEBI" id="CHEBI:57733"/>
    </reaction>
    <physiologicalReaction direction="left-to-right" evidence="17">
        <dbReference type="Rhea" id="RHEA:77144"/>
    </physiologicalReaction>
</comment>
<dbReference type="GO" id="GO:0016314">
    <property type="term" value="F:phosphatidylinositol-3,4,5-trisphosphate 3-phosphatase activity"/>
    <property type="evidence" value="ECO:0007669"/>
    <property type="project" value="UniProtKB-EC"/>
</dbReference>
<feature type="compositionally biased region" description="Low complexity" evidence="22">
    <location>
        <begin position="356"/>
        <end position="366"/>
    </location>
</feature>
<evidence type="ECO:0000259" key="24">
    <source>
        <dbReference type="PROSITE" id="PS51181"/>
    </source>
</evidence>
<dbReference type="InterPro" id="IPR057023">
    <property type="entry name" value="PTP-SAK"/>
</dbReference>
<evidence type="ECO:0000256" key="10">
    <source>
        <dbReference type="ARBA" id="ARBA00023098"/>
    </source>
</evidence>
<dbReference type="InterPro" id="IPR045101">
    <property type="entry name" value="PTP_PTEN"/>
</dbReference>
<evidence type="ECO:0000256" key="18">
    <source>
        <dbReference type="ARBA" id="ARBA00044309"/>
    </source>
</evidence>
<evidence type="ECO:0000256" key="3">
    <source>
        <dbReference type="ARBA" id="ARBA00007881"/>
    </source>
</evidence>
<dbReference type="PROSITE" id="PS51182">
    <property type="entry name" value="C2_TENSIN"/>
    <property type="match status" value="1"/>
</dbReference>
<dbReference type="InterPro" id="IPR014020">
    <property type="entry name" value="Tensin_C2-dom"/>
</dbReference>
<dbReference type="PANTHER" id="PTHR12305">
    <property type="entry name" value="PHOSPHATASE WITH HOMOLOGY TO TENSIN"/>
    <property type="match status" value="1"/>
</dbReference>
<dbReference type="GO" id="GO:0043005">
    <property type="term" value="C:neuron projection"/>
    <property type="evidence" value="ECO:0007669"/>
    <property type="project" value="UniProtKB-SubCell"/>
</dbReference>
<dbReference type="SUPFAM" id="SSF52799">
    <property type="entry name" value="(Phosphotyrosine protein) phosphatases II"/>
    <property type="match status" value="1"/>
</dbReference>
<dbReference type="GO" id="GO:0005886">
    <property type="term" value="C:plasma membrane"/>
    <property type="evidence" value="ECO:0007669"/>
    <property type="project" value="TreeGrafter"/>
</dbReference>
<evidence type="ECO:0000256" key="11">
    <source>
        <dbReference type="ARBA" id="ARBA00023273"/>
    </source>
</evidence>
<dbReference type="InterPro" id="IPR051281">
    <property type="entry name" value="Dual-spec_lipid-protein_phosph"/>
</dbReference>
<evidence type="ECO:0000256" key="2">
    <source>
        <dbReference type="ARBA" id="ARBA00004496"/>
    </source>
</evidence>
<keyword evidence="11" id="KW-0966">Cell projection</keyword>
<evidence type="ECO:0000256" key="13">
    <source>
        <dbReference type="ARBA" id="ARBA00034268"/>
    </source>
</evidence>
<keyword evidence="9" id="KW-0904">Protein phosphatase</keyword>
<comment type="catalytic activity">
    <reaction evidence="21">
        <text>O-phospho-L-tyrosyl-[protein] + H2O = L-tyrosyl-[protein] + phosphate</text>
        <dbReference type="Rhea" id="RHEA:10684"/>
        <dbReference type="Rhea" id="RHEA-COMP:10136"/>
        <dbReference type="Rhea" id="RHEA-COMP:20101"/>
        <dbReference type="ChEBI" id="CHEBI:15377"/>
        <dbReference type="ChEBI" id="CHEBI:43474"/>
        <dbReference type="ChEBI" id="CHEBI:46858"/>
        <dbReference type="ChEBI" id="CHEBI:61978"/>
        <dbReference type="EC" id="3.1.3.48"/>
    </reaction>
    <physiologicalReaction direction="left-to-right" evidence="21">
        <dbReference type="Rhea" id="RHEA:10685"/>
    </physiologicalReaction>
</comment>
<accession>A0AAU9U5A4</accession>
<evidence type="ECO:0000313" key="27">
    <source>
        <dbReference type="Proteomes" id="UP001153954"/>
    </source>
</evidence>
<dbReference type="GO" id="GO:0008285">
    <property type="term" value="P:negative regulation of cell population proliferation"/>
    <property type="evidence" value="ECO:0007669"/>
    <property type="project" value="TreeGrafter"/>
</dbReference>
<comment type="subcellular location">
    <subcellularLocation>
        <location evidence="1">Cell projection</location>
        <location evidence="1">Neuron projection</location>
    </subcellularLocation>
    <subcellularLocation>
        <location evidence="2">Cytoplasm</location>
    </subcellularLocation>
</comment>
<dbReference type="GO" id="GO:0050793">
    <property type="term" value="P:regulation of developmental process"/>
    <property type="evidence" value="ECO:0007669"/>
    <property type="project" value="UniProtKB-ARBA"/>
</dbReference>
<dbReference type="InterPro" id="IPR029021">
    <property type="entry name" value="Prot-tyrosine_phosphatase-like"/>
</dbReference>
<dbReference type="PROSITE" id="PS50056">
    <property type="entry name" value="TYR_PHOSPHATASE_2"/>
    <property type="match status" value="1"/>
</dbReference>
<dbReference type="PROSITE" id="PS00383">
    <property type="entry name" value="TYR_PHOSPHATASE_1"/>
    <property type="match status" value="1"/>
</dbReference>
<dbReference type="InterPro" id="IPR035892">
    <property type="entry name" value="C2_domain_sf"/>
</dbReference>
<dbReference type="Gene3D" id="2.60.40.1110">
    <property type="match status" value="1"/>
</dbReference>
<evidence type="ECO:0000256" key="6">
    <source>
        <dbReference type="ARBA" id="ARBA00013081"/>
    </source>
</evidence>
<dbReference type="InterPro" id="IPR016130">
    <property type="entry name" value="Tyr_Pase_AS"/>
</dbReference>
<gene>
    <name evidence="26" type="ORF">EEDITHA_LOCUS8928</name>
</gene>
<evidence type="ECO:0000256" key="9">
    <source>
        <dbReference type="ARBA" id="ARBA00022912"/>
    </source>
</evidence>
<evidence type="ECO:0000256" key="21">
    <source>
        <dbReference type="ARBA" id="ARBA00051341"/>
    </source>
</evidence>
<evidence type="ECO:0000256" key="8">
    <source>
        <dbReference type="ARBA" id="ARBA00022801"/>
    </source>
</evidence>
<dbReference type="SUPFAM" id="SSF49562">
    <property type="entry name" value="C2 domain (Calcium/lipid-binding domain, CaLB)"/>
    <property type="match status" value="1"/>
</dbReference>
<dbReference type="Pfam" id="PF10409">
    <property type="entry name" value="PTEN_C2"/>
    <property type="match status" value="1"/>
</dbReference>
<dbReference type="Proteomes" id="UP001153954">
    <property type="component" value="Unassembled WGS sequence"/>
</dbReference>
<dbReference type="EC" id="3.1.3.48" evidence="5"/>
<dbReference type="GO" id="GO:0043491">
    <property type="term" value="P:phosphatidylinositol 3-kinase/protein kinase B signal transduction"/>
    <property type="evidence" value="ECO:0007669"/>
    <property type="project" value="TreeGrafter"/>
</dbReference>
<comment type="similarity">
    <text evidence="3">Belongs to the PTEN phosphatase protein family.</text>
</comment>
<dbReference type="EC" id="3.1.3.16" evidence="6"/>
<feature type="domain" description="Phosphatase tensin-type" evidence="24">
    <location>
        <begin position="1"/>
        <end position="151"/>
    </location>
</feature>
<evidence type="ECO:0000256" key="20">
    <source>
        <dbReference type="ARBA" id="ARBA00048832"/>
    </source>
</evidence>
<dbReference type="EMBL" id="CAKOGL010000012">
    <property type="protein sequence ID" value="CAH2093243.1"/>
    <property type="molecule type" value="Genomic_DNA"/>
</dbReference>
<dbReference type="Gene3D" id="3.90.190.10">
    <property type="entry name" value="Protein tyrosine phosphatase superfamily"/>
    <property type="match status" value="1"/>
</dbReference>
<feature type="domain" description="Tyrosine specific protein phosphatases" evidence="23">
    <location>
        <begin position="68"/>
        <end position="125"/>
    </location>
</feature>
<feature type="domain" description="C2 tensin-type" evidence="25">
    <location>
        <begin position="196"/>
        <end position="342"/>
    </location>
</feature>
<evidence type="ECO:0000256" key="12">
    <source>
        <dbReference type="ARBA" id="ARBA00034256"/>
    </source>
</evidence>
<organism evidence="26 27">
    <name type="scientific">Euphydryas editha</name>
    <name type="common">Edith's checkerspot</name>
    <dbReference type="NCBI Taxonomy" id="104508"/>
    <lineage>
        <taxon>Eukaryota</taxon>
        <taxon>Metazoa</taxon>
        <taxon>Ecdysozoa</taxon>
        <taxon>Arthropoda</taxon>
        <taxon>Hexapoda</taxon>
        <taxon>Insecta</taxon>
        <taxon>Pterygota</taxon>
        <taxon>Neoptera</taxon>
        <taxon>Endopterygota</taxon>
        <taxon>Lepidoptera</taxon>
        <taxon>Glossata</taxon>
        <taxon>Ditrysia</taxon>
        <taxon>Papilionoidea</taxon>
        <taxon>Nymphalidae</taxon>
        <taxon>Nymphalinae</taxon>
        <taxon>Euphydryas</taxon>
    </lineage>
</organism>
<evidence type="ECO:0000256" key="19">
    <source>
        <dbReference type="ARBA" id="ARBA00047986"/>
    </source>
</evidence>
<evidence type="ECO:0000256" key="15">
    <source>
        <dbReference type="ARBA" id="ARBA00043734"/>
    </source>
</evidence>
<feature type="compositionally biased region" description="Basic and acidic residues" evidence="22">
    <location>
        <begin position="659"/>
        <end position="668"/>
    </location>
</feature>